<proteinExistence type="predicted"/>
<organism evidence="1 2">
    <name type="scientific">Pseudozyma antarctica (strain T-34)</name>
    <name type="common">Yeast</name>
    <name type="synonym">Candida antarctica</name>
    <dbReference type="NCBI Taxonomy" id="1151754"/>
    <lineage>
        <taxon>Eukaryota</taxon>
        <taxon>Fungi</taxon>
        <taxon>Dikarya</taxon>
        <taxon>Basidiomycota</taxon>
        <taxon>Ustilaginomycotina</taxon>
        <taxon>Ustilaginomycetes</taxon>
        <taxon>Ustilaginales</taxon>
        <taxon>Ustilaginaceae</taxon>
        <taxon>Moesziomyces</taxon>
    </lineage>
</organism>
<dbReference type="AlphaFoldDB" id="M9M717"/>
<evidence type="ECO:0000313" key="2">
    <source>
        <dbReference type="Proteomes" id="UP000011976"/>
    </source>
</evidence>
<name>M9M717_PSEA3</name>
<dbReference type="EMBL" id="DF196788">
    <property type="protein sequence ID" value="GAC76750.1"/>
    <property type="molecule type" value="Genomic_DNA"/>
</dbReference>
<reference evidence="2" key="1">
    <citation type="journal article" date="2013" name="Genome Announc.">
        <title>Genome sequence of the basidiomycetous yeast Pseudozyma antarctica T-34, a producer of the glycolipid biosurfactants mannosylerythritol lipids.</title>
        <authorList>
            <person name="Morita T."/>
            <person name="Koike H."/>
            <person name="Koyama Y."/>
            <person name="Hagiwara H."/>
            <person name="Ito E."/>
            <person name="Fukuoka T."/>
            <person name="Imura T."/>
            <person name="Machida M."/>
            <person name="Kitamoto D."/>
        </authorList>
    </citation>
    <scope>NUCLEOTIDE SEQUENCE [LARGE SCALE GENOMIC DNA]</scope>
    <source>
        <strain evidence="2">T-34</strain>
    </source>
</reference>
<accession>M9M717</accession>
<dbReference type="Proteomes" id="UP000011976">
    <property type="component" value="Unassembled WGS sequence"/>
</dbReference>
<protein>
    <submittedName>
        <fullName evidence="1">Uncharacterized protein</fullName>
    </submittedName>
</protein>
<evidence type="ECO:0000313" key="1">
    <source>
        <dbReference type="EMBL" id="GAC76750.1"/>
    </source>
</evidence>
<sequence>MGLRRVWSPCAASSGAWLEAHFTFNSTPRRPISRLEGRSPLTTVATDVVDEVCAPTNHPVGVDLDLREAERSTRNPGASIPLMTSTSRRARLGDGAQEDEVEVRGAKERCQDSRAERFVDPNSALDESTQLDVYGIAVVAAPSRPRKVDCRCWVDSDLRASTPTGATLLALVRGVSRQAAPPNMPGAFRNRLAGFHATRAPASNHATASAALAVRVCLLERKRFSFEGGIYDAPKRATQGSADSAPQPRFLASPVPQVIFKARHAYDSPTVGLSTGLRRISPSTSPSAEIWVPSPSSKLPFLLNSKFPALPLSALSLTGSQSGIGHDPETISIAAD</sequence>
<gene>
    <name evidence="1" type="ORF">PANT_22c00189</name>
</gene>